<accession>A0A2N9M3N4</accession>
<sequence length="182" mass="19871">MRGSPFNSISLASPRAFRKRRYVFLLRLSSSHSSAFVGGFVSGIGTPSSDNRELRAMLLVCLFARGRRSHRGNEVHHGAIRRAARFGPKGWPDSAEFPVNPRGTPSKGVFASHESGGGRAIFERLENESVAARPIGEPVEARLKKSRVPSPNGFVGHSELAAEVHDQSCQRGDFDALRQQPP</sequence>
<organism evidence="1 2">
    <name type="scientific">Candidatus Sulfuritelmatomonas gaucii</name>
    <dbReference type="NCBI Taxonomy" id="2043161"/>
    <lineage>
        <taxon>Bacteria</taxon>
        <taxon>Pseudomonadati</taxon>
        <taxon>Acidobacteriota</taxon>
        <taxon>Terriglobia</taxon>
        <taxon>Terriglobales</taxon>
        <taxon>Acidobacteriaceae</taxon>
        <taxon>Candidatus Sulfuritelmatomonas</taxon>
    </lineage>
</organism>
<dbReference type="Proteomes" id="UP000239735">
    <property type="component" value="Unassembled WGS sequence"/>
</dbReference>
<evidence type="ECO:0000313" key="1">
    <source>
        <dbReference type="EMBL" id="SPE30103.1"/>
    </source>
</evidence>
<dbReference type="AlphaFoldDB" id="A0A2N9M3N4"/>
<gene>
    <name evidence="1" type="ORF">SBA5_750008</name>
</gene>
<proteinExistence type="predicted"/>
<name>A0A2N9M3N4_9BACT</name>
<evidence type="ECO:0000313" key="2">
    <source>
        <dbReference type="Proteomes" id="UP000239735"/>
    </source>
</evidence>
<protein>
    <submittedName>
        <fullName evidence="1">Uncharacterized protein</fullName>
    </submittedName>
</protein>
<dbReference type="EMBL" id="OKRB01000136">
    <property type="protein sequence ID" value="SPE30103.1"/>
    <property type="molecule type" value="Genomic_DNA"/>
</dbReference>
<reference evidence="2" key="1">
    <citation type="submission" date="2018-02" db="EMBL/GenBank/DDBJ databases">
        <authorList>
            <person name="Hausmann B."/>
        </authorList>
    </citation>
    <scope>NUCLEOTIDE SEQUENCE [LARGE SCALE GENOMIC DNA]</scope>
    <source>
        <strain evidence="2">Peat soil MAG SbA5</strain>
    </source>
</reference>